<accession>A0A437AQ79</accession>
<evidence type="ECO:0000313" key="1">
    <source>
        <dbReference type="EMBL" id="RVD93319.1"/>
    </source>
</evidence>
<reference evidence="1 2" key="1">
    <citation type="submission" date="2018-10" db="EMBL/GenBank/DDBJ databases">
        <title>Draft genome sequence of the microsporidian Tubulinosema ratisbonensis.</title>
        <authorList>
            <person name="Polonais V."/>
            <person name="Peyretaillade E."/>
            <person name="Niehus S."/>
            <person name="Wawrzyniak I."/>
            <person name="Franchet A."/>
            <person name="Gaspin C."/>
            <person name="Reichstadt M."/>
            <person name="Belser C."/>
            <person name="Labadie K."/>
            <person name="Delbac F."/>
            <person name="Ferrandon D."/>
        </authorList>
    </citation>
    <scope>NUCLEOTIDE SEQUENCE [LARGE SCALE GENOMIC DNA]</scope>
    <source>
        <strain evidence="1 2">Franzen</strain>
    </source>
</reference>
<dbReference type="VEuPathDB" id="MicrosporidiaDB:TUBRATIS_001510"/>
<gene>
    <name evidence="1" type="ORF">TUBRATIS_001510</name>
</gene>
<sequence length="253" mass="30045">FSTKYLFAKYHESKDISIQCTYFSAIIHILNDKKFRIILILFPELNEFINFIHKDSIHFENLSLIFSLFTVLIYRFEFLAPIIKTEIESSLKKGSLKCYSDCKFLFYIVLQTRFFINLVAVNSLLPQVPCKASVILTFVSYCAYFYPYILENQKTNETYIQYFLLNYRKEAIYSKLFKRVNIDSDYYYTLIQKSKIYCYLGRDLNLTSDELKKFVDSSSLQLTFEDVKNNIKEAINNAVLNEILQYYDIPRLS</sequence>
<name>A0A437AQ79_9MICR</name>
<dbReference type="EMBL" id="RCSS01000048">
    <property type="protein sequence ID" value="RVD93319.1"/>
    <property type="molecule type" value="Genomic_DNA"/>
</dbReference>
<dbReference type="Proteomes" id="UP000282876">
    <property type="component" value="Unassembled WGS sequence"/>
</dbReference>
<proteinExistence type="predicted"/>
<evidence type="ECO:0000313" key="2">
    <source>
        <dbReference type="Proteomes" id="UP000282876"/>
    </source>
</evidence>
<keyword evidence="2" id="KW-1185">Reference proteome</keyword>
<comment type="caution">
    <text evidence="1">The sequence shown here is derived from an EMBL/GenBank/DDBJ whole genome shotgun (WGS) entry which is preliminary data.</text>
</comment>
<organism evidence="1 2">
    <name type="scientific">Tubulinosema ratisbonensis</name>
    <dbReference type="NCBI Taxonomy" id="291195"/>
    <lineage>
        <taxon>Eukaryota</taxon>
        <taxon>Fungi</taxon>
        <taxon>Fungi incertae sedis</taxon>
        <taxon>Microsporidia</taxon>
        <taxon>Tubulinosematoidea</taxon>
        <taxon>Tubulinosematidae</taxon>
        <taxon>Tubulinosema</taxon>
    </lineage>
</organism>
<feature type="non-terminal residue" evidence="1">
    <location>
        <position position="1"/>
    </location>
</feature>
<protein>
    <submittedName>
        <fullName evidence="1">Uncharacterized protein</fullName>
    </submittedName>
</protein>
<dbReference type="AlphaFoldDB" id="A0A437AQ79"/>